<evidence type="ECO:0000256" key="1">
    <source>
        <dbReference type="ARBA" id="ARBA00022730"/>
    </source>
</evidence>
<dbReference type="InterPro" id="IPR011035">
    <property type="entry name" value="Ribosomal_bL25/Gln-tRNA_synth"/>
</dbReference>
<dbReference type="NCBIfam" id="NF004128">
    <property type="entry name" value="PRK05618.1-2"/>
    <property type="match status" value="1"/>
</dbReference>
<dbReference type="CDD" id="cd00495">
    <property type="entry name" value="Ribosomal_L25_TL5_CTC"/>
    <property type="match status" value="1"/>
</dbReference>
<dbReference type="Pfam" id="PF01386">
    <property type="entry name" value="Ribosomal_L25p"/>
    <property type="match status" value="1"/>
</dbReference>
<dbReference type="GO" id="GO:0008097">
    <property type="term" value="F:5S rRNA binding"/>
    <property type="evidence" value="ECO:0007669"/>
    <property type="project" value="InterPro"/>
</dbReference>
<keyword evidence="1 5" id="KW-0699">rRNA-binding</keyword>
<keyword evidence="2 5" id="KW-0694">RNA-binding</keyword>
<comment type="caution">
    <text evidence="9">The sequence shown here is derived from an EMBL/GenBank/DDBJ whole genome shotgun (WGS) entry which is preliminary data.</text>
</comment>
<reference evidence="9 10" key="1">
    <citation type="submission" date="2018-07" db="EMBL/GenBank/DDBJ databases">
        <title>Genome sequence of Azospirillum sp. ATCC 49961.</title>
        <authorList>
            <person name="Sant'Anna F.H."/>
            <person name="Baldani J.I."/>
            <person name="Zilli J.E."/>
            <person name="Reis V.M."/>
            <person name="Hartmann A."/>
            <person name="Cruz L."/>
            <person name="de Souza E.M."/>
            <person name="de Oliveira Pedrosa F."/>
            <person name="Passaglia L.M.P."/>
        </authorList>
    </citation>
    <scope>NUCLEOTIDE SEQUENCE [LARGE SCALE GENOMIC DNA]</scope>
    <source>
        <strain evidence="9 10">ATCC 49961</strain>
    </source>
</reference>
<keyword evidence="4 5" id="KW-0687">Ribonucleoprotein</keyword>
<feature type="region of interest" description="Disordered" evidence="6">
    <location>
        <begin position="1"/>
        <end position="24"/>
    </location>
</feature>
<evidence type="ECO:0000256" key="4">
    <source>
        <dbReference type="ARBA" id="ARBA00023274"/>
    </source>
</evidence>
<comment type="subunit">
    <text evidence="5">Part of the 50S ribosomal subunit; part of the 5S rRNA/L5/L18/L25 subcomplex. Contacts the 5S rRNA. Binds to the 5S rRNA independently of L5 and L18.</text>
</comment>
<dbReference type="HAMAP" id="MF_01334">
    <property type="entry name" value="Ribosomal_bL25_CTC"/>
    <property type="match status" value="1"/>
</dbReference>
<dbReference type="RefSeq" id="WP_149471318.1">
    <property type="nucleotide sequence ID" value="NZ_QOKW01000024.1"/>
</dbReference>
<keyword evidence="10" id="KW-1185">Reference proteome</keyword>
<gene>
    <name evidence="5" type="primary">rplY</name>
    <name evidence="5" type="synonym">ctc</name>
    <name evidence="9" type="ORF">DS843_23750</name>
</gene>
<dbReference type="Gene3D" id="2.40.240.10">
    <property type="entry name" value="Ribosomal Protein L25, Chain P"/>
    <property type="match status" value="1"/>
</dbReference>
<dbReference type="InterPro" id="IPR020056">
    <property type="entry name" value="Rbsml_bL25/Gln-tRNA_synth_N"/>
</dbReference>
<dbReference type="InterPro" id="IPR037121">
    <property type="entry name" value="Ribosomal_bL25_C"/>
</dbReference>
<evidence type="ECO:0000256" key="2">
    <source>
        <dbReference type="ARBA" id="ARBA00022884"/>
    </source>
</evidence>
<evidence type="ECO:0000259" key="7">
    <source>
        <dbReference type="Pfam" id="PF01386"/>
    </source>
</evidence>
<dbReference type="NCBIfam" id="NF004612">
    <property type="entry name" value="PRK05943.1"/>
    <property type="match status" value="1"/>
</dbReference>
<dbReference type="GO" id="GO:0006412">
    <property type="term" value="P:translation"/>
    <property type="evidence" value="ECO:0007669"/>
    <property type="project" value="UniProtKB-UniRule"/>
</dbReference>
<dbReference type="InterPro" id="IPR020057">
    <property type="entry name" value="Ribosomal_bL25_b-dom"/>
</dbReference>
<dbReference type="InterPro" id="IPR001021">
    <property type="entry name" value="Ribosomal_bL25_long"/>
</dbReference>
<evidence type="ECO:0000259" key="8">
    <source>
        <dbReference type="Pfam" id="PF14693"/>
    </source>
</evidence>
<dbReference type="OrthoDB" id="9806411at2"/>
<accession>A0A9W7KQA8</accession>
<evidence type="ECO:0000256" key="3">
    <source>
        <dbReference type="ARBA" id="ARBA00022980"/>
    </source>
</evidence>
<dbReference type="Proteomes" id="UP000480854">
    <property type="component" value="Unassembled WGS sequence"/>
</dbReference>
<proteinExistence type="inferred from homology"/>
<dbReference type="SUPFAM" id="SSF50715">
    <property type="entry name" value="Ribosomal protein L25-like"/>
    <property type="match status" value="1"/>
</dbReference>
<name>A0A9W7KQA8_9PROT</name>
<dbReference type="InterPro" id="IPR029751">
    <property type="entry name" value="Ribosomal_L25_dom"/>
</dbReference>
<evidence type="ECO:0000256" key="6">
    <source>
        <dbReference type="SAM" id="MobiDB-lite"/>
    </source>
</evidence>
<dbReference type="Gene3D" id="2.170.120.20">
    <property type="entry name" value="Ribosomal protein L25, beta domain"/>
    <property type="match status" value="1"/>
</dbReference>
<protein>
    <recommendedName>
        <fullName evidence="5">Large ribosomal subunit protein bL25</fullName>
    </recommendedName>
    <alternativeName>
        <fullName evidence="5">General stress protein CTC</fullName>
    </alternativeName>
</protein>
<dbReference type="PANTHER" id="PTHR33284">
    <property type="entry name" value="RIBOSOMAL PROTEIN L25/GLN-TRNA SYNTHETASE, ANTI-CODON-BINDING DOMAIN-CONTAINING PROTEIN"/>
    <property type="match status" value="1"/>
</dbReference>
<dbReference type="EMBL" id="QOKW01000024">
    <property type="protein sequence ID" value="KAA0677387.1"/>
    <property type="molecule type" value="Genomic_DNA"/>
</dbReference>
<dbReference type="GO" id="GO:0003735">
    <property type="term" value="F:structural constituent of ribosome"/>
    <property type="evidence" value="ECO:0007669"/>
    <property type="project" value="InterPro"/>
</dbReference>
<comment type="function">
    <text evidence="5">This is one of the proteins that binds to the 5S RNA in the ribosome where it forms part of the central protuberance.</text>
</comment>
<dbReference type="PANTHER" id="PTHR33284:SF1">
    <property type="entry name" value="RIBOSOMAL PROTEIN L25_GLN-TRNA SYNTHETASE, ANTI-CODON-BINDING DOMAIN-CONTAINING PROTEIN"/>
    <property type="match status" value="1"/>
</dbReference>
<organism evidence="9 10">
    <name type="scientific">Roseomonas genomospecies 6</name>
    <dbReference type="NCBI Taxonomy" id="214106"/>
    <lineage>
        <taxon>Bacteria</taxon>
        <taxon>Pseudomonadati</taxon>
        <taxon>Pseudomonadota</taxon>
        <taxon>Alphaproteobacteria</taxon>
        <taxon>Acetobacterales</taxon>
        <taxon>Roseomonadaceae</taxon>
        <taxon>Roseomonas</taxon>
    </lineage>
</organism>
<dbReference type="NCBIfam" id="TIGR00731">
    <property type="entry name" value="bL25_bact_ctc"/>
    <property type="match status" value="1"/>
</dbReference>
<dbReference type="Pfam" id="PF14693">
    <property type="entry name" value="Ribosomal_TL5_C"/>
    <property type="match status" value="1"/>
</dbReference>
<feature type="domain" description="Large ribosomal subunit protein bL25 beta" evidence="8">
    <location>
        <begin position="103"/>
        <end position="187"/>
    </location>
</feature>
<feature type="domain" description="Large ribosomal subunit protein bL25 L25" evidence="7">
    <location>
        <begin position="7"/>
        <end position="94"/>
    </location>
</feature>
<evidence type="ECO:0000256" key="5">
    <source>
        <dbReference type="HAMAP-Rule" id="MF_01334"/>
    </source>
</evidence>
<dbReference type="AlphaFoldDB" id="A0A9W7KQA8"/>
<dbReference type="GO" id="GO:0022625">
    <property type="term" value="C:cytosolic large ribosomal subunit"/>
    <property type="evidence" value="ECO:0007669"/>
    <property type="project" value="TreeGrafter"/>
</dbReference>
<sequence length="203" mass="22040">MTQIVPLSAETRDRAGKGTARQTRRDGRIPAVIYGDKQAPIMISLEKFAFTRVLNQAGFFTHLFDITVDGATHRVLPRDVQFHPVTDVPLHVDFLRVSADTRTHVQVPVEFVDQEKSPGLKRGGVLNIVRHELDVTVSAGNIPEQITISCEGFDVGDSIHISAVKLPEGVASTITDRDFTIATIVAPSGLKSEEAESTEAAAS</sequence>
<comment type="similarity">
    <text evidence="5">Belongs to the bacterial ribosomal protein bL25 family. CTC subfamily.</text>
</comment>
<evidence type="ECO:0000313" key="10">
    <source>
        <dbReference type="Proteomes" id="UP000480854"/>
    </source>
</evidence>
<evidence type="ECO:0000313" key="9">
    <source>
        <dbReference type="EMBL" id="KAA0677387.1"/>
    </source>
</evidence>
<keyword evidence="3 5" id="KW-0689">Ribosomal protein</keyword>
<dbReference type="InterPro" id="IPR020930">
    <property type="entry name" value="Ribosomal_uL5_bac-type"/>
</dbReference>